<dbReference type="EMBL" id="JALJZS010000002">
    <property type="protein sequence ID" value="MCP2000289.1"/>
    <property type="molecule type" value="Genomic_DNA"/>
</dbReference>
<sequence>MNDTHQDCLKLSKEIGLEWFKVHADQRLKAFNFFLLIAGFCIGGFFTALSVSPLAASTIAFVLGAICICFKYLDRRTATLVKHGEELLSYCLERIGDPEMPNPIRLADECEGTLSYRQIFNTVFLIFGIMSFGGMVFSLVRVFGYKV</sequence>
<name>A0ACC6ALL3_NITWI</name>
<reference evidence="1" key="1">
    <citation type="submission" date="2022-03" db="EMBL/GenBank/DDBJ databases">
        <title>Interactions between chemoautotrophic and heterotrophic bacteria.</title>
        <authorList>
            <person name="Santoro A."/>
        </authorList>
    </citation>
    <scope>NUCLEOTIDE SEQUENCE</scope>
    <source>
        <strain evidence="1">Nb-106</strain>
    </source>
</reference>
<proteinExistence type="predicted"/>
<comment type="caution">
    <text evidence="1">The sequence shown here is derived from an EMBL/GenBank/DDBJ whole genome shotgun (WGS) entry which is preliminary data.</text>
</comment>
<dbReference type="Proteomes" id="UP001205486">
    <property type="component" value="Unassembled WGS sequence"/>
</dbReference>
<protein>
    <submittedName>
        <fullName evidence="1">Uncharacterized protein</fullName>
    </submittedName>
</protein>
<evidence type="ECO:0000313" key="2">
    <source>
        <dbReference type="Proteomes" id="UP001205486"/>
    </source>
</evidence>
<evidence type="ECO:0000313" key="1">
    <source>
        <dbReference type="EMBL" id="MCP2000289.1"/>
    </source>
</evidence>
<accession>A0ACC6ALL3</accession>
<gene>
    <name evidence="1" type="ORF">J2S34_002737</name>
</gene>
<keyword evidence="2" id="KW-1185">Reference proteome</keyword>
<organism evidence="1 2">
    <name type="scientific">Nitrobacter winogradskyi</name>
    <name type="common">Nitrobacter agilis</name>
    <dbReference type="NCBI Taxonomy" id="913"/>
    <lineage>
        <taxon>Bacteria</taxon>
        <taxon>Pseudomonadati</taxon>
        <taxon>Pseudomonadota</taxon>
        <taxon>Alphaproteobacteria</taxon>
        <taxon>Hyphomicrobiales</taxon>
        <taxon>Nitrobacteraceae</taxon>
        <taxon>Nitrobacter</taxon>
    </lineage>
</organism>